<organism evidence="2 3">
    <name type="scientific">Trichostrongylus colubriformis</name>
    <name type="common">Black scour worm</name>
    <dbReference type="NCBI Taxonomy" id="6319"/>
    <lineage>
        <taxon>Eukaryota</taxon>
        <taxon>Metazoa</taxon>
        <taxon>Ecdysozoa</taxon>
        <taxon>Nematoda</taxon>
        <taxon>Chromadorea</taxon>
        <taxon>Rhabditida</taxon>
        <taxon>Rhabditina</taxon>
        <taxon>Rhabditomorpha</taxon>
        <taxon>Strongyloidea</taxon>
        <taxon>Trichostrongylidae</taxon>
        <taxon>Trichostrongylus</taxon>
    </lineage>
</organism>
<dbReference type="GO" id="GO:0004523">
    <property type="term" value="F:RNA-DNA hybrid ribonuclease activity"/>
    <property type="evidence" value="ECO:0007669"/>
    <property type="project" value="InterPro"/>
</dbReference>
<evidence type="ECO:0000313" key="2">
    <source>
        <dbReference type="EMBL" id="KAK5984480.1"/>
    </source>
</evidence>
<dbReference type="Proteomes" id="UP001331761">
    <property type="component" value="Unassembled WGS sequence"/>
</dbReference>
<dbReference type="PANTHER" id="PTHR33050">
    <property type="entry name" value="REVERSE TRANSCRIPTASE DOMAIN-CONTAINING PROTEIN"/>
    <property type="match status" value="1"/>
</dbReference>
<keyword evidence="3" id="KW-1185">Reference proteome</keyword>
<protein>
    <recommendedName>
        <fullName evidence="1">RNase H type-1 domain-containing protein</fullName>
    </recommendedName>
</protein>
<dbReference type="Pfam" id="PF13456">
    <property type="entry name" value="RVT_3"/>
    <property type="match status" value="1"/>
</dbReference>
<dbReference type="EMBL" id="WIXE01002824">
    <property type="protein sequence ID" value="KAK5984480.1"/>
    <property type="molecule type" value="Genomic_DNA"/>
</dbReference>
<dbReference type="GO" id="GO:0003676">
    <property type="term" value="F:nucleic acid binding"/>
    <property type="evidence" value="ECO:0007669"/>
    <property type="project" value="InterPro"/>
</dbReference>
<feature type="domain" description="RNase H type-1" evidence="1">
    <location>
        <begin position="112"/>
        <end position="165"/>
    </location>
</feature>
<dbReference type="PANTHER" id="PTHR33050:SF7">
    <property type="entry name" value="RIBONUCLEASE H"/>
    <property type="match status" value="1"/>
</dbReference>
<dbReference type="InterPro" id="IPR002156">
    <property type="entry name" value="RNaseH_domain"/>
</dbReference>
<dbReference type="InterPro" id="IPR052055">
    <property type="entry name" value="Hepadnavirus_pol/RT"/>
</dbReference>
<sequence length="236" mass="26976">MWMALEPSILVLDTIINGYTIPFDEAPEPPHRVGNRKSALRNAEFVDITIADLITDSAVKEVVNPQVTNLFVHPLSVAEGKKLRLVLELSSLNKQRQEAKQGYNNSNSRGAIQTDNQAACRIYRVGSNLEYLQQQAEDIWELQESLKLNRVTVEWIPREQNVLADLENRELDYDSWGINSRTAQSVQNNLLFCELDMFAYNFNTVCERFFSRDWCPFTSGIDAFRSPTSWSGHPYG</sequence>
<proteinExistence type="predicted"/>
<evidence type="ECO:0000313" key="3">
    <source>
        <dbReference type="Proteomes" id="UP001331761"/>
    </source>
</evidence>
<comment type="caution">
    <text evidence="2">The sequence shown here is derived from an EMBL/GenBank/DDBJ whole genome shotgun (WGS) entry which is preliminary data.</text>
</comment>
<accession>A0AAN8FUG3</accession>
<name>A0AAN8FUG3_TRICO</name>
<reference evidence="2 3" key="1">
    <citation type="submission" date="2019-10" db="EMBL/GenBank/DDBJ databases">
        <title>Assembly and Annotation for the nematode Trichostrongylus colubriformis.</title>
        <authorList>
            <person name="Martin J."/>
        </authorList>
    </citation>
    <scope>NUCLEOTIDE SEQUENCE [LARGE SCALE GENOMIC DNA]</scope>
    <source>
        <strain evidence="2">G859</strain>
        <tissue evidence="2">Whole worm</tissue>
    </source>
</reference>
<dbReference type="AlphaFoldDB" id="A0AAN8FUG3"/>
<evidence type="ECO:0000259" key="1">
    <source>
        <dbReference type="Pfam" id="PF13456"/>
    </source>
</evidence>
<gene>
    <name evidence="2" type="ORF">GCK32_008685</name>
</gene>